<accession>R8NIQ7</accession>
<dbReference type="AlphaFoldDB" id="R8NIQ7"/>
<dbReference type="EMBL" id="AHFE01000018">
    <property type="protein sequence ID" value="EOP46360.1"/>
    <property type="molecule type" value="Genomic_DNA"/>
</dbReference>
<dbReference type="PATRIC" id="fig|1053236.3.peg.746"/>
<name>R8NIQ7_BACCX</name>
<dbReference type="HOGENOM" id="CLU_2969628_0_0_9"/>
<gene>
    <name evidence="1" type="ORF">IK1_04095</name>
</gene>
<protein>
    <recommendedName>
        <fullName evidence="3">Limonene cyclase</fullName>
    </recommendedName>
</protein>
<evidence type="ECO:0008006" key="3">
    <source>
        <dbReference type="Google" id="ProtNLM"/>
    </source>
</evidence>
<evidence type="ECO:0000313" key="1">
    <source>
        <dbReference type="EMBL" id="EOP46360.1"/>
    </source>
</evidence>
<reference evidence="2" key="1">
    <citation type="submission" date="2012-12" db="EMBL/GenBank/DDBJ databases">
        <title>The genome sequence of Bacillus cereus VD146.</title>
        <authorList>
            <consortium name="The Broad Institute Genome Sequencing Platform"/>
            <consortium name="The Broad Institute Genome Sequencing Center for Infectious Disease"/>
            <person name="Feldgarden M."/>
            <person name="Van der Auwera G.A."/>
            <person name="Mahillon J."/>
            <person name="Duprez V."/>
            <person name="Timmery S."/>
            <person name="Mattelet C."/>
            <person name="Dierick K."/>
            <person name="Sun M."/>
            <person name="Yu Z."/>
            <person name="Zhu L."/>
            <person name="Hu X."/>
            <person name="Shank E.B."/>
            <person name="Swiecicka I."/>
            <person name="Hansen B.M."/>
            <person name="Andrup L."/>
            <person name="Walker B."/>
            <person name="Young S.K."/>
            <person name="Zeng Q."/>
            <person name="Gargeya S."/>
            <person name="Fitzgerald M."/>
            <person name="Haas B."/>
            <person name="Abouelleil A."/>
            <person name="Alvarado L."/>
            <person name="Arachchi H.M."/>
            <person name="Berlin A.M."/>
            <person name="Chapman S.B."/>
            <person name="Dewar J."/>
            <person name="Goldberg J."/>
            <person name="Griggs A."/>
            <person name="Gujja S."/>
            <person name="Hansen M."/>
            <person name="Howarth C."/>
            <person name="Imamovic A."/>
            <person name="Larimer J."/>
            <person name="McCowan C."/>
            <person name="Murphy C."/>
            <person name="Neiman D."/>
            <person name="Pearson M."/>
            <person name="Priest M."/>
            <person name="Roberts A."/>
            <person name="Saif S."/>
            <person name="Shea T."/>
            <person name="Sisk P."/>
            <person name="Sykes S."/>
            <person name="Wortman J."/>
            <person name="Nusbaum C."/>
            <person name="Birren B."/>
        </authorList>
    </citation>
    <scope>NUCLEOTIDE SEQUENCE [LARGE SCALE GENOMIC DNA]</scope>
    <source>
        <strain evidence="2">VD146</strain>
    </source>
</reference>
<proteinExistence type="predicted"/>
<evidence type="ECO:0000313" key="2">
    <source>
        <dbReference type="Proteomes" id="UP000014020"/>
    </source>
</evidence>
<sequence length="63" mass="7762">MSLDDKFNLERRIFIRLIERHKQQQDIFSSAMILAYEHGLQVLEEIYELSKKEKKKEEEEYPF</sequence>
<dbReference type="RefSeq" id="WP_016119157.1">
    <property type="nucleotide sequence ID" value="NZ_KB976675.1"/>
</dbReference>
<organism evidence="1 2">
    <name type="scientific">Bacillus cereus (strain VD146)</name>
    <dbReference type="NCBI Taxonomy" id="1053236"/>
    <lineage>
        <taxon>Bacteria</taxon>
        <taxon>Bacillati</taxon>
        <taxon>Bacillota</taxon>
        <taxon>Bacilli</taxon>
        <taxon>Bacillales</taxon>
        <taxon>Bacillaceae</taxon>
        <taxon>Bacillus</taxon>
        <taxon>Bacillus cereus group</taxon>
    </lineage>
</organism>
<comment type="caution">
    <text evidence="1">The sequence shown here is derived from an EMBL/GenBank/DDBJ whole genome shotgun (WGS) entry which is preliminary data.</text>
</comment>
<dbReference type="Proteomes" id="UP000014020">
    <property type="component" value="Unassembled WGS sequence"/>
</dbReference>